<dbReference type="Proteomes" id="UP000261080">
    <property type="component" value="Unassembled WGS sequence"/>
</dbReference>
<dbReference type="EMBL" id="QVLX01000006">
    <property type="protein sequence ID" value="RGE86152.1"/>
    <property type="molecule type" value="Genomic_DNA"/>
</dbReference>
<feature type="transmembrane region" description="Helical" evidence="1">
    <location>
        <begin position="14"/>
        <end position="33"/>
    </location>
</feature>
<keyword evidence="1" id="KW-0472">Membrane</keyword>
<feature type="transmembrane region" description="Helical" evidence="1">
    <location>
        <begin position="351"/>
        <end position="376"/>
    </location>
</feature>
<dbReference type="OrthoDB" id="9767931at2"/>
<dbReference type="AlphaFoldDB" id="A0A3E3K119"/>
<feature type="transmembrane region" description="Helical" evidence="1">
    <location>
        <begin position="91"/>
        <end position="111"/>
    </location>
</feature>
<feature type="transmembrane region" description="Helical" evidence="1">
    <location>
        <begin position="319"/>
        <end position="339"/>
    </location>
</feature>
<evidence type="ECO:0000313" key="2">
    <source>
        <dbReference type="EMBL" id="RGE86152.1"/>
    </source>
</evidence>
<name>A0A3E3K119_9FIRM</name>
<feature type="transmembrane region" description="Helical" evidence="1">
    <location>
        <begin position="163"/>
        <end position="189"/>
    </location>
</feature>
<protein>
    <submittedName>
        <fullName evidence="2">DUF4173 domain-containing protein</fullName>
    </submittedName>
</protein>
<comment type="caution">
    <text evidence="2">The sequence shown here is derived from an EMBL/GenBank/DDBJ whole genome shotgun (WGS) entry which is preliminary data.</text>
</comment>
<feature type="transmembrane region" description="Helical" evidence="1">
    <location>
        <begin position="39"/>
        <end position="56"/>
    </location>
</feature>
<feature type="transmembrane region" description="Helical" evidence="1">
    <location>
        <begin position="68"/>
        <end position="85"/>
    </location>
</feature>
<keyword evidence="3" id="KW-1185">Reference proteome</keyword>
<feature type="transmembrane region" description="Helical" evidence="1">
    <location>
        <begin position="247"/>
        <end position="272"/>
    </location>
</feature>
<keyword evidence="1" id="KW-0812">Transmembrane</keyword>
<reference evidence="2 3" key="1">
    <citation type="submission" date="2018-08" db="EMBL/GenBank/DDBJ databases">
        <title>A genome reference for cultivated species of the human gut microbiota.</title>
        <authorList>
            <person name="Zou Y."/>
            <person name="Xue W."/>
            <person name="Luo G."/>
        </authorList>
    </citation>
    <scope>NUCLEOTIDE SEQUENCE [LARGE SCALE GENOMIC DNA]</scope>
    <source>
        <strain evidence="2 3">AF37-2AT</strain>
    </source>
</reference>
<feature type="transmembrane region" description="Helical" evidence="1">
    <location>
        <begin position="292"/>
        <end position="313"/>
    </location>
</feature>
<keyword evidence="1" id="KW-1133">Transmembrane helix</keyword>
<evidence type="ECO:0000313" key="3">
    <source>
        <dbReference type="Proteomes" id="UP000261080"/>
    </source>
</evidence>
<dbReference type="Pfam" id="PF13687">
    <property type="entry name" value="DUF4153"/>
    <property type="match status" value="1"/>
</dbReference>
<feature type="transmembrane region" description="Helical" evidence="1">
    <location>
        <begin position="382"/>
        <end position="399"/>
    </location>
</feature>
<sequence length="490" mass="56214">MKDNAYERIMDSKAGKILAGSLVYGIMFEILLYRNMNGIGIPVLMLTTCLFLIGFFRIFEMRIKQETVFYMAAMVLLGISTVLTTSDFFLIWNWFGSICMFFLVLIHQFYDDRKWSFAQYLKIYLRMWFAPFGNLLSPFRALIREKGRKAKPGEKTSSGYVTQIFIGCVAAILLLIIILPLLFSGDMVFASFIRIFTGNMDGFHFPAEKLFLFLFGFVLCFAVLQAFANYDPDLCKKEQEDRPVQVSGITCISILTAVYVVFCLIQIGALFFGHGNGLPAGFTYAEYARSGFFQLLGVCLLNLVIVLTVIHLFRPGRTMQKVLTVFSACTYILIVSSAYRICMYIGAYQMTLLRVLVLWGLCVLSFILAGVIVNVYKKDFPLFRYCAMICVLCYLILSFSRPDEWMAHYNLKNKEDWIESYDEIRYLFSEDFLLALDQITISGDTGNLISYCQEVVDNYDNEPGWTYHIGEARIKQAAEWFLSEYVKNTP</sequence>
<organism evidence="2 3">
    <name type="scientific">Sellimonas intestinalis</name>
    <dbReference type="NCBI Taxonomy" id="1653434"/>
    <lineage>
        <taxon>Bacteria</taxon>
        <taxon>Bacillati</taxon>
        <taxon>Bacillota</taxon>
        <taxon>Clostridia</taxon>
        <taxon>Lachnospirales</taxon>
        <taxon>Lachnospiraceae</taxon>
        <taxon>Sellimonas</taxon>
    </lineage>
</organism>
<dbReference type="InterPro" id="IPR025291">
    <property type="entry name" value="DUF4153"/>
</dbReference>
<feature type="transmembrane region" description="Helical" evidence="1">
    <location>
        <begin position="210"/>
        <end position="227"/>
    </location>
</feature>
<accession>A0A3E3K119</accession>
<dbReference type="RefSeq" id="WP_117493663.1">
    <property type="nucleotide sequence ID" value="NZ_CALBAT010000022.1"/>
</dbReference>
<proteinExistence type="predicted"/>
<gene>
    <name evidence="2" type="ORF">DW016_11755</name>
</gene>
<evidence type="ECO:0000256" key="1">
    <source>
        <dbReference type="SAM" id="Phobius"/>
    </source>
</evidence>